<feature type="transmembrane region" description="Helical" evidence="7">
    <location>
        <begin position="264"/>
        <end position="289"/>
    </location>
</feature>
<dbReference type="STRING" id="402881.Plav_3309"/>
<dbReference type="Gene3D" id="3.90.550.10">
    <property type="entry name" value="Spore Coat Polysaccharide Biosynthesis Protein SpsA, Chain A"/>
    <property type="match status" value="1"/>
</dbReference>
<evidence type="ECO:0000256" key="3">
    <source>
        <dbReference type="ARBA" id="ARBA00022679"/>
    </source>
</evidence>
<keyword evidence="6 7" id="KW-0472">Membrane</keyword>
<dbReference type="CAZy" id="GT2">
    <property type="family name" value="Glycosyltransferase Family 2"/>
</dbReference>
<feature type="domain" description="Glycosyltransferase 2-like" evidence="8">
    <location>
        <begin position="9"/>
        <end position="169"/>
    </location>
</feature>
<dbReference type="GO" id="GO:0005886">
    <property type="term" value="C:plasma membrane"/>
    <property type="evidence" value="ECO:0007669"/>
    <property type="project" value="TreeGrafter"/>
</dbReference>
<dbReference type="GO" id="GO:0016757">
    <property type="term" value="F:glycosyltransferase activity"/>
    <property type="evidence" value="ECO:0007669"/>
    <property type="project" value="UniProtKB-KW"/>
</dbReference>
<evidence type="ECO:0000259" key="8">
    <source>
        <dbReference type="Pfam" id="PF00535"/>
    </source>
</evidence>
<evidence type="ECO:0000256" key="1">
    <source>
        <dbReference type="ARBA" id="ARBA00004141"/>
    </source>
</evidence>
<keyword evidence="2" id="KW-0328">Glycosyltransferase</keyword>
<evidence type="ECO:0000256" key="2">
    <source>
        <dbReference type="ARBA" id="ARBA00022676"/>
    </source>
</evidence>
<dbReference type="Proteomes" id="UP000006377">
    <property type="component" value="Chromosome"/>
</dbReference>
<dbReference type="InterPro" id="IPR001173">
    <property type="entry name" value="Glyco_trans_2-like"/>
</dbReference>
<dbReference type="PANTHER" id="PTHR48090:SF1">
    <property type="entry name" value="PROPHAGE BACTOPRENOL GLUCOSYL TRANSFERASE HOMOLOG"/>
    <property type="match status" value="1"/>
</dbReference>
<feature type="transmembrane region" description="Helical" evidence="7">
    <location>
        <begin position="219"/>
        <end position="252"/>
    </location>
</feature>
<dbReference type="AlphaFoldDB" id="A7HYD0"/>
<evidence type="ECO:0000256" key="6">
    <source>
        <dbReference type="ARBA" id="ARBA00023136"/>
    </source>
</evidence>
<dbReference type="PANTHER" id="PTHR48090">
    <property type="entry name" value="UNDECAPRENYL-PHOSPHATE 4-DEOXY-4-FORMAMIDO-L-ARABINOSE TRANSFERASE-RELATED"/>
    <property type="match status" value="1"/>
</dbReference>
<dbReference type="EMBL" id="CP000774">
    <property type="protein sequence ID" value="ABS64913.1"/>
    <property type="molecule type" value="Genomic_DNA"/>
</dbReference>
<proteinExistence type="predicted"/>
<evidence type="ECO:0000313" key="9">
    <source>
        <dbReference type="EMBL" id="ABS64913.1"/>
    </source>
</evidence>
<keyword evidence="3 9" id="KW-0808">Transferase</keyword>
<reference evidence="9 10" key="1">
    <citation type="journal article" date="2011" name="Stand. Genomic Sci.">
        <title>Complete genome sequence of Parvibaculum lavamentivorans type strain (DS-1(T)).</title>
        <authorList>
            <person name="Schleheck D."/>
            <person name="Weiss M."/>
            <person name="Pitluck S."/>
            <person name="Bruce D."/>
            <person name="Land M.L."/>
            <person name="Han S."/>
            <person name="Saunders E."/>
            <person name="Tapia R."/>
            <person name="Detter C."/>
            <person name="Brettin T."/>
            <person name="Han J."/>
            <person name="Woyke T."/>
            <person name="Goodwin L."/>
            <person name="Pennacchio L."/>
            <person name="Nolan M."/>
            <person name="Cook A.M."/>
            <person name="Kjelleberg S."/>
            <person name="Thomas T."/>
        </authorList>
    </citation>
    <scope>NUCLEOTIDE SEQUENCE [LARGE SCALE GENOMIC DNA]</scope>
    <source>
        <strain evidence="10">DS-1 / DSM 13023 / NCIMB 13966</strain>
    </source>
</reference>
<name>A7HYD0_PARL1</name>
<dbReference type="RefSeq" id="WP_012112241.1">
    <property type="nucleotide sequence ID" value="NC_009719.1"/>
</dbReference>
<comment type="subcellular location">
    <subcellularLocation>
        <location evidence="1">Membrane</location>
        <topology evidence="1">Multi-pass membrane protein</topology>
    </subcellularLocation>
</comment>
<keyword evidence="4 7" id="KW-0812">Transmembrane</keyword>
<dbReference type="SUPFAM" id="SSF53448">
    <property type="entry name" value="Nucleotide-diphospho-sugar transferases"/>
    <property type="match status" value="1"/>
</dbReference>
<evidence type="ECO:0000256" key="7">
    <source>
        <dbReference type="SAM" id="Phobius"/>
    </source>
</evidence>
<accession>A7HYD0</accession>
<keyword evidence="5 7" id="KW-1133">Transmembrane helix</keyword>
<evidence type="ECO:0000256" key="4">
    <source>
        <dbReference type="ARBA" id="ARBA00022692"/>
    </source>
</evidence>
<dbReference type="InterPro" id="IPR050256">
    <property type="entry name" value="Glycosyltransferase_2"/>
</dbReference>
<gene>
    <name evidence="9" type="ordered locus">Plav_3309</name>
</gene>
<dbReference type="Pfam" id="PF00535">
    <property type="entry name" value="Glycos_transf_2"/>
    <property type="match status" value="1"/>
</dbReference>
<keyword evidence="10" id="KW-1185">Reference proteome</keyword>
<dbReference type="HOGENOM" id="CLU_033536_0_0_5"/>
<organism evidence="9 10">
    <name type="scientific">Parvibaculum lavamentivorans (strain DS-1 / DSM 13023 / NCIMB 13966)</name>
    <dbReference type="NCBI Taxonomy" id="402881"/>
    <lineage>
        <taxon>Bacteria</taxon>
        <taxon>Pseudomonadati</taxon>
        <taxon>Pseudomonadota</taxon>
        <taxon>Alphaproteobacteria</taxon>
        <taxon>Hyphomicrobiales</taxon>
        <taxon>Parvibaculaceae</taxon>
        <taxon>Parvibaculum</taxon>
    </lineage>
</organism>
<dbReference type="CDD" id="cd04187">
    <property type="entry name" value="DPM1_like_bac"/>
    <property type="match status" value="1"/>
</dbReference>
<protein>
    <submittedName>
        <fullName evidence="9">Glycosyl transferase family 2</fullName>
    </submittedName>
</protein>
<sequence>MSNEPFTISAVVPVYGCRDCLEELCVQLERNLSILTDQYEIILVDDRSPDNWWQILPELQKRHASLKAVRLSRNYGQQVAITAGLAAAKGDYTVVMDCDLQDPPDLIPTLFAKLREGHDLVLARRVSRSHSPFRQLAARIFVAISRMLTNEKIDGSYGSFSLLSRKVVDSFLLFEERERYYLSIIRCLGFNVGTVDFLHRSRHSGSSSYGLRHLFRIGINGILLQATVALHWIVGFGFFIAISGTATAAYLVWRQLFQASIPGWTSLIVLMLLCTGVILISLGFVGLYIGKIFEQTRGRPLYVVDSVEERRLSW</sequence>
<dbReference type="eggNOG" id="COG0463">
    <property type="taxonomic scope" value="Bacteria"/>
</dbReference>
<dbReference type="InterPro" id="IPR029044">
    <property type="entry name" value="Nucleotide-diphossugar_trans"/>
</dbReference>
<evidence type="ECO:0000313" key="10">
    <source>
        <dbReference type="Proteomes" id="UP000006377"/>
    </source>
</evidence>
<dbReference type="KEGG" id="pla:Plav_3309"/>
<evidence type="ECO:0000256" key="5">
    <source>
        <dbReference type="ARBA" id="ARBA00022989"/>
    </source>
</evidence>